<sequence>MTEFLNFITFRPYDTAPFECEERLTSIFFARGHIIYWMTPLAKKIDVIRGGLSSPADKAAGFKMVDVILPDLKYI</sequence>
<reference evidence="1 2" key="1">
    <citation type="journal article" date="2011" name="Stand. Genomic Sci.">
        <title>Complete genome sequence of Haliscomenobacter hydrossis type strain (O).</title>
        <authorList>
            <consortium name="US DOE Joint Genome Institute (JGI-PGF)"/>
            <person name="Daligault H."/>
            <person name="Lapidus A."/>
            <person name="Zeytun A."/>
            <person name="Nolan M."/>
            <person name="Lucas S."/>
            <person name="Del Rio T.G."/>
            <person name="Tice H."/>
            <person name="Cheng J.F."/>
            <person name="Tapia R."/>
            <person name="Han C."/>
            <person name="Goodwin L."/>
            <person name="Pitluck S."/>
            <person name="Liolios K."/>
            <person name="Pagani I."/>
            <person name="Ivanova N."/>
            <person name="Huntemann M."/>
            <person name="Mavromatis K."/>
            <person name="Mikhailova N."/>
            <person name="Pati A."/>
            <person name="Chen A."/>
            <person name="Palaniappan K."/>
            <person name="Land M."/>
            <person name="Hauser L."/>
            <person name="Brambilla E.M."/>
            <person name="Rohde M."/>
            <person name="Verbarg S."/>
            <person name="Goker M."/>
            <person name="Bristow J."/>
            <person name="Eisen J.A."/>
            <person name="Markowitz V."/>
            <person name="Hugenholtz P."/>
            <person name="Kyrpides N.C."/>
            <person name="Klenk H.P."/>
            <person name="Woyke T."/>
        </authorList>
    </citation>
    <scope>NUCLEOTIDE SEQUENCE [LARGE SCALE GENOMIC DNA]</scope>
    <source>
        <strain evidence="2">ATCC 27775 / DSM 1100 / LMG 10767 / O</strain>
    </source>
</reference>
<dbReference type="AlphaFoldDB" id="F4KQZ3"/>
<dbReference type="Proteomes" id="UP000008461">
    <property type="component" value="Chromosome"/>
</dbReference>
<dbReference type="KEGG" id="hhy:Halhy_5406"/>
<reference key="2">
    <citation type="submission" date="2011-04" db="EMBL/GenBank/DDBJ databases">
        <title>Complete sequence of chromosome of Haliscomenobacter hydrossis DSM 1100.</title>
        <authorList>
            <consortium name="US DOE Joint Genome Institute (JGI-PGF)"/>
            <person name="Lucas S."/>
            <person name="Han J."/>
            <person name="Lapidus A."/>
            <person name="Bruce D."/>
            <person name="Goodwin L."/>
            <person name="Pitluck S."/>
            <person name="Peters L."/>
            <person name="Kyrpides N."/>
            <person name="Mavromatis K."/>
            <person name="Ivanova N."/>
            <person name="Ovchinnikova G."/>
            <person name="Pagani I."/>
            <person name="Daligault H."/>
            <person name="Detter J.C."/>
            <person name="Han C."/>
            <person name="Land M."/>
            <person name="Hauser L."/>
            <person name="Markowitz V."/>
            <person name="Cheng J.-F."/>
            <person name="Hugenholtz P."/>
            <person name="Woyke T."/>
            <person name="Wu D."/>
            <person name="Verbarg S."/>
            <person name="Frueling A."/>
            <person name="Brambilla E."/>
            <person name="Klenk H.-P."/>
            <person name="Eisen J.A."/>
        </authorList>
    </citation>
    <scope>NUCLEOTIDE SEQUENCE</scope>
    <source>
        <strain>DSM 1100</strain>
    </source>
</reference>
<dbReference type="HOGENOM" id="CLU_2666003_0_0_10"/>
<proteinExistence type="predicted"/>
<name>F4KQZ3_HALH1</name>
<dbReference type="STRING" id="760192.Halhy_5406"/>
<gene>
    <name evidence="1" type="ordered locus">Halhy_5406</name>
</gene>
<evidence type="ECO:0000313" key="1">
    <source>
        <dbReference type="EMBL" id="AEE53231.1"/>
    </source>
</evidence>
<organism evidence="1 2">
    <name type="scientific">Haliscomenobacter hydrossis (strain ATCC 27775 / DSM 1100 / LMG 10767 / O)</name>
    <dbReference type="NCBI Taxonomy" id="760192"/>
    <lineage>
        <taxon>Bacteria</taxon>
        <taxon>Pseudomonadati</taxon>
        <taxon>Bacteroidota</taxon>
        <taxon>Saprospiria</taxon>
        <taxon>Saprospirales</taxon>
        <taxon>Haliscomenobacteraceae</taxon>
        <taxon>Haliscomenobacter</taxon>
    </lineage>
</organism>
<evidence type="ECO:0000313" key="2">
    <source>
        <dbReference type="Proteomes" id="UP000008461"/>
    </source>
</evidence>
<dbReference type="EMBL" id="CP002691">
    <property type="protein sequence ID" value="AEE53231.1"/>
    <property type="molecule type" value="Genomic_DNA"/>
</dbReference>
<accession>F4KQZ3</accession>
<protein>
    <submittedName>
        <fullName evidence="1">Uncharacterized protein</fullName>
    </submittedName>
</protein>
<dbReference type="RefSeq" id="WP_013767765.1">
    <property type="nucleotide sequence ID" value="NC_015510.1"/>
</dbReference>
<keyword evidence="2" id="KW-1185">Reference proteome</keyword>